<organism evidence="1 2">
    <name type="scientific">Alkalihalophilus marmarensis DSM 21297</name>
    <dbReference type="NCBI Taxonomy" id="1188261"/>
    <lineage>
        <taxon>Bacteria</taxon>
        <taxon>Bacillati</taxon>
        <taxon>Bacillota</taxon>
        <taxon>Bacilli</taxon>
        <taxon>Bacillales</taxon>
        <taxon>Bacillaceae</taxon>
        <taxon>Alkalihalophilus</taxon>
    </lineage>
</organism>
<comment type="caution">
    <text evidence="1">The sequence shown here is derived from an EMBL/GenBank/DDBJ whole genome shotgun (WGS) entry which is preliminary data.</text>
</comment>
<dbReference type="EMBL" id="ATAE01000031">
    <property type="protein sequence ID" value="ERN52848.1"/>
    <property type="molecule type" value="Genomic_DNA"/>
</dbReference>
<dbReference type="PATRIC" id="fig|1188261.3.peg.2274"/>
<accession>U6SMP8</accession>
<protein>
    <submittedName>
        <fullName evidence="1">Uncharacterized protein</fullName>
    </submittedName>
</protein>
<proteinExistence type="predicted"/>
<dbReference type="RefSeq" id="WP_022628480.1">
    <property type="nucleotide sequence ID" value="NZ_ATAE01000031.1"/>
</dbReference>
<sequence length="64" mass="7478">MNRSEARNQLAEILSEQKTVSTSRLSKLMAALNVDELVRINTEQAKKITRQKERLRKYEMRSGK</sequence>
<name>U6SMP8_9BACI</name>
<evidence type="ECO:0000313" key="1">
    <source>
        <dbReference type="EMBL" id="ERN52848.1"/>
    </source>
</evidence>
<dbReference type="Proteomes" id="UP000017170">
    <property type="component" value="Unassembled WGS sequence"/>
</dbReference>
<evidence type="ECO:0000313" key="2">
    <source>
        <dbReference type="Proteomes" id="UP000017170"/>
    </source>
</evidence>
<dbReference type="AlphaFoldDB" id="U6SMP8"/>
<gene>
    <name evidence="1" type="ORF">A33I_14245</name>
</gene>
<reference evidence="1 2" key="1">
    <citation type="journal article" date="2013" name="Genome Announc.">
        <title>Genome Sequence of the Extreme Obligate Alkaliphile Bacillus marmarensis Strain DSM 21297.</title>
        <authorList>
            <person name="Wernick D.G."/>
            <person name="Choi K.Y."/>
            <person name="Tat C.A."/>
            <person name="Lafontaine Rivera J.G."/>
            <person name="Liao J.C."/>
        </authorList>
    </citation>
    <scope>NUCLEOTIDE SEQUENCE [LARGE SCALE GENOMIC DNA]</scope>
    <source>
        <strain evidence="1 2">DSM 21297</strain>
    </source>
</reference>
<keyword evidence="2" id="KW-1185">Reference proteome</keyword>